<dbReference type="EMBL" id="QJKH01000016">
    <property type="protein sequence ID" value="PXX75962.1"/>
    <property type="molecule type" value="Genomic_DNA"/>
</dbReference>
<accession>A0A318KTE4</accession>
<dbReference type="OrthoDB" id="2001595at2"/>
<dbReference type="InterPro" id="IPR051531">
    <property type="entry name" value="N-acetyltransferase"/>
</dbReference>
<dbReference type="AlphaFoldDB" id="A0A318KTE4"/>
<proteinExistence type="predicted"/>
<keyword evidence="2" id="KW-0808">Transferase</keyword>
<comment type="caution">
    <text evidence="2">The sequence shown here is derived from an EMBL/GenBank/DDBJ whole genome shotgun (WGS) entry which is preliminary data.</text>
</comment>
<reference evidence="2 3" key="1">
    <citation type="submission" date="2018-05" db="EMBL/GenBank/DDBJ databases">
        <title>Genomic Encyclopedia of Type Strains, Phase IV (KMG-IV): sequencing the most valuable type-strain genomes for metagenomic binning, comparative biology and taxonomic classification.</title>
        <authorList>
            <person name="Goeker M."/>
        </authorList>
    </citation>
    <scope>NUCLEOTIDE SEQUENCE [LARGE SCALE GENOMIC DNA]</scope>
    <source>
        <strain evidence="2 3">JC118</strain>
    </source>
</reference>
<dbReference type="RefSeq" id="WP_022938083.1">
    <property type="nucleotide sequence ID" value="NZ_CABKRQ010000004.1"/>
</dbReference>
<dbReference type="Pfam" id="PF13302">
    <property type="entry name" value="Acetyltransf_3"/>
    <property type="match status" value="1"/>
</dbReference>
<evidence type="ECO:0000313" key="3">
    <source>
        <dbReference type="Proteomes" id="UP000247612"/>
    </source>
</evidence>
<dbReference type="Proteomes" id="UP000247612">
    <property type="component" value="Unassembled WGS sequence"/>
</dbReference>
<evidence type="ECO:0000259" key="1">
    <source>
        <dbReference type="Pfam" id="PF13302"/>
    </source>
</evidence>
<organism evidence="2 3">
    <name type="scientific">Dielma fastidiosa</name>
    <dbReference type="NCBI Taxonomy" id="1034346"/>
    <lineage>
        <taxon>Bacteria</taxon>
        <taxon>Bacillati</taxon>
        <taxon>Bacillota</taxon>
        <taxon>Erysipelotrichia</taxon>
        <taxon>Erysipelotrichales</taxon>
        <taxon>Erysipelotrichaceae</taxon>
        <taxon>Dielma</taxon>
    </lineage>
</organism>
<protein>
    <submittedName>
        <fullName evidence="2">RimJ/RimL family protein N-acetyltransferase</fullName>
    </submittedName>
</protein>
<dbReference type="GO" id="GO:0016747">
    <property type="term" value="F:acyltransferase activity, transferring groups other than amino-acyl groups"/>
    <property type="evidence" value="ECO:0007669"/>
    <property type="project" value="InterPro"/>
</dbReference>
<dbReference type="SUPFAM" id="SSF55729">
    <property type="entry name" value="Acyl-CoA N-acyltransferases (Nat)"/>
    <property type="match status" value="1"/>
</dbReference>
<dbReference type="STRING" id="1034346.GCA_000313565_01779"/>
<dbReference type="Gene3D" id="3.40.630.30">
    <property type="match status" value="1"/>
</dbReference>
<feature type="domain" description="N-acetyltransferase" evidence="1">
    <location>
        <begin position="12"/>
        <end position="145"/>
    </location>
</feature>
<evidence type="ECO:0000313" key="2">
    <source>
        <dbReference type="EMBL" id="PXX75962.1"/>
    </source>
</evidence>
<dbReference type="InterPro" id="IPR000182">
    <property type="entry name" value="GNAT_dom"/>
</dbReference>
<dbReference type="InterPro" id="IPR016181">
    <property type="entry name" value="Acyl_CoA_acyltransferase"/>
</dbReference>
<dbReference type="PANTHER" id="PTHR43792">
    <property type="entry name" value="GNAT FAMILY, PUTATIVE (AFU_ORTHOLOGUE AFUA_3G00765)-RELATED-RELATED"/>
    <property type="match status" value="1"/>
</dbReference>
<sequence length="172" mass="20041">MLTDNFYLETERLQIVPFDYQYLQNYAEEFTEEIARLQYPDPFSSIDAAKQVVDEFVNEMYQGRMLELLILSKSGEFLGSMEVFGLEETSPEVGLWLKQSCHRQGYGYEALSAMISFLNDLEKYNGYIYAVDERNMASLALVKRFECEQIGLDPIVTESGKQLKLLLYKIYR</sequence>
<keyword evidence="3" id="KW-1185">Reference proteome</keyword>
<name>A0A318KTE4_9FIRM</name>
<gene>
    <name evidence="2" type="ORF">DES51_11653</name>
</gene>